<dbReference type="PATRIC" id="fig|1126833.4.peg.2319"/>
<reference evidence="3" key="2">
    <citation type="submission" date="2015-03" db="EMBL/GenBank/DDBJ databases">
        <title>Genome sequence of Paenibacillus beijingensis strain DSM 24997T.</title>
        <authorList>
            <person name="Kwak Y."/>
            <person name="Shin J.-H."/>
        </authorList>
    </citation>
    <scope>NUCLEOTIDE SEQUENCE [LARGE SCALE GENOMIC DNA]</scope>
    <source>
        <strain evidence="3">DSM 24997</strain>
    </source>
</reference>
<gene>
    <name evidence="2" type="ORF">VN24_10515</name>
</gene>
<keyword evidence="1" id="KW-1133">Transmembrane helix</keyword>
<dbReference type="EMBL" id="CP011058">
    <property type="protein sequence ID" value="AJY74942.1"/>
    <property type="molecule type" value="Genomic_DNA"/>
</dbReference>
<proteinExistence type="predicted"/>
<protein>
    <submittedName>
        <fullName evidence="2">Spore cortex biosynthesis protein YabQ</fullName>
    </submittedName>
</protein>
<feature type="transmembrane region" description="Helical" evidence="1">
    <location>
        <begin position="39"/>
        <end position="61"/>
    </location>
</feature>
<name>A0A0D5NIX4_9BACL</name>
<dbReference type="HOGENOM" id="CLU_113225_0_0_9"/>
<dbReference type="Proteomes" id="UP000032633">
    <property type="component" value="Chromosome"/>
</dbReference>
<dbReference type="NCBIfam" id="TIGR02893">
    <property type="entry name" value="spore_yabQ"/>
    <property type="match status" value="1"/>
</dbReference>
<dbReference type="Pfam" id="PF09578">
    <property type="entry name" value="Spore_YabQ"/>
    <property type="match status" value="1"/>
</dbReference>
<dbReference type="RefSeq" id="WP_045670375.1">
    <property type="nucleotide sequence ID" value="NZ_CP011058.1"/>
</dbReference>
<keyword evidence="3" id="KW-1185">Reference proteome</keyword>
<evidence type="ECO:0000256" key="1">
    <source>
        <dbReference type="SAM" id="Phobius"/>
    </source>
</evidence>
<dbReference type="OrthoDB" id="1653819at2"/>
<dbReference type="InterPro" id="IPR019074">
    <property type="entry name" value="YabQ"/>
</dbReference>
<sequence>MSLNTQWWTMAMMLLSGLAMGAVFDGYRVISHELRFSRWLMPVLDLLYWGAATLTVFRVLYASNNGEVRAYVFLGLLIGIGFYFLLFSRAVMAVVRWSIEAVRRLIAFLLRCIDVLIVKPLILLYRLIRIIAGFLIVVTIFLSKLVLQLVRPLWLLARWLLSPLVRPLGVWLSRAAARLRLKETGMRIGRFLKRLWNKLF</sequence>
<evidence type="ECO:0000313" key="3">
    <source>
        <dbReference type="Proteomes" id="UP000032633"/>
    </source>
</evidence>
<feature type="transmembrane region" description="Helical" evidence="1">
    <location>
        <begin position="6"/>
        <end position="27"/>
    </location>
</feature>
<keyword evidence="1" id="KW-0472">Membrane</keyword>
<feature type="transmembrane region" description="Helical" evidence="1">
    <location>
        <begin position="73"/>
        <end position="95"/>
    </location>
</feature>
<evidence type="ECO:0000313" key="2">
    <source>
        <dbReference type="EMBL" id="AJY74942.1"/>
    </source>
</evidence>
<dbReference type="KEGG" id="pbj:VN24_10515"/>
<reference evidence="2 3" key="1">
    <citation type="journal article" date="2015" name="J. Biotechnol.">
        <title>Complete genome sequence of Paenibacillus beijingensis 7188(T) (=DSM 24997(T)), a novel rhizobacterium from jujube garden soil.</title>
        <authorList>
            <person name="Kwak Y."/>
            <person name="Shin J.H."/>
        </authorList>
    </citation>
    <scope>NUCLEOTIDE SEQUENCE [LARGE SCALE GENOMIC DNA]</scope>
    <source>
        <strain evidence="2 3">DSM 24997</strain>
    </source>
</reference>
<dbReference type="AlphaFoldDB" id="A0A0D5NIX4"/>
<accession>A0A0D5NIX4</accession>
<feature type="transmembrane region" description="Helical" evidence="1">
    <location>
        <begin position="127"/>
        <end position="147"/>
    </location>
</feature>
<dbReference type="STRING" id="1126833.VN24_10515"/>
<organism evidence="2 3">
    <name type="scientific">Paenibacillus beijingensis</name>
    <dbReference type="NCBI Taxonomy" id="1126833"/>
    <lineage>
        <taxon>Bacteria</taxon>
        <taxon>Bacillati</taxon>
        <taxon>Bacillota</taxon>
        <taxon>Bacilli</taxon>
        <taxon>Bacillales</taxon>
        <taxon>Paenibacillaceae</taxon>
        <taxon>Paenibacillus</taxon>
    </lineage>
</organism>
<keyword evidence="1" id="KW-0812">Transmembrane</keyword>